<dbReference type="AlphaFoldDB" id="A0ABD1ZB33"/>
<evidence type="ECO:0008006" key="4">
    <source>
        <dbReference type="Google" id="ProtNLM"/>
    </source>
</evidence>
<keyword evidence="3" id="KW-1185">Reference proteome</keyword>
<name>A0ABD1ZB33_9MARC</name>
<feature type="region of interest" description="Disordered" evidence="1">
    <location>
        <begin position="200"/>
        <end position="224"/>
    </location>
</feature>
<sequence>MHCKLQIKIVAQIFCISFIQDILIASARNHQRSETSKSTDKAGRKRLRAPTNDIAQSNENRGKRQTAAIPERVGTPPITKEAGAPTETIKRLRGATREERPASWNWNEQHETHPQTIDCRNQMETAPDERERTTNQHKQKQCGFETHMSIGRKDGDANTAIVNSKRTISHAFLTAKISTKERNSRAGHSWRHLHELTDCRPKSRTPIAEQRAEDRRRLRRRAWR</sequence>
<proteinExistence type="predicted"/>
<evidence type="ECO:0000313" key="2">
    <source>
        <dbReference type="EMBL" id="KAL2645030.1"/>
    </source>
</evidence>
<reference evidence="2 3" key="1">
    <citation type="submission" date="2024-09" db="EMBL/GenBank/DDBJ databases">
        <title>Chromosome-scale assembly of Riccia fluitans.</title>
        <authorList>
            <person name="Paukszto L."/>
            <person name="Sawicki J."/>
            <person name="Karawczyk K."/>
            <person name="Piernik-Szablinska J."/>
            <person name="Szczecinska M."/>
            <person name="Mazdziarz M."/>
        </authorList>
    </citation>
    <scope>NUCLEOTIDE SEQUENCE [LARGE SCALE GENOMIC DNA]</scope>
    <source>
        <strain evidence="2">Rf_01</strain>
        <tissue evidence="2">Aerial parts of the thallus</tissue>
    </source>
</reference>
<dbReference type="EMBL" id="JBHFFA010000002">
    <property type="protein sequence ID" value="KAL2645030.1"/>
    <property type="molecule type" value="Genomic_DNA"/>
</dbReference>
<organism evidence="2 3">
    <name type="scientific">Riccia fluitans</name>
    <dbReference type="NCBI Taxonomy" id="41844"/>
    <lineage>
        <taxon>Eukaryota</taxon>
        <taxon>Viridiplantae</taxon>
        <taxon>Streptophyta</taxon>
        <taxon>Embryophyta</taxon>
        <taxon>Marchantiophyta</taxon>
        <taxon>Marchantiopsida</taxon>
        <taxon>Marchantiidae</taxon>
        <taxon>Marchantiales</taxon>
        <taxon>Ricciaceae</taxon>
        <taxon>Riccia</taxon>
    </lineage>
</organism>
<feature type="compositionally biased region" description="Basic and acidic residues" evidence="1">
    <location>
        <begin position="31"/>
        <end position="42"/>
    </location>
</feature>
<dbReference type="Proteomes" id="UP001605036">
    <property type="component" value="Unassembled WGS sequence"/>
</dbReference>
<protein>
    <recommendedName>
        <fullName evidence="4">Secreted protein</fullName>
    </recommendedName>
</protein>
<comment type="caution">
    <text evidence="2">The sequence shown here is derived from an EMBL/GenBank/DDBJ whole genome shotgun (WGS) entry which is preliminary data.</text>
</comment>
<gene>
    <name evidence="2" type="ORF">R1flu_012617</name>
</gene>
<feature type="region of interest" description="Disordered" evidence="1">
    <location>
        <begin position="29"/>
        <end position="115"/>
    </location>
</feature>
<accession>A0ABD1ZB33</accession>
<evidence type="ECO:0000313" key="3">
    <source>
        <dbReference type="Proteomes" id="UP001605036"/>
    </source>
</evidence>
<evidence type="ECO:0000256" key="1">
    <source>
        <dbReference type="SAM" id="MobiDB-lite"/>
    </source>
</evidence>